<sequence length="121" mass="13559">MGIYPSARGMWNGKEERASGYDQKEVLYIDHNGCVGNFLSLKQRKLFHSTAGSGTHRIRTQPRVMFGDLPAPTPIIDLGGADELVGSLREDRTIVSIVPELNIIADTGTFRFTLCYRRFLK</sequence>
<dbReference type="WBParaSite" id="ASIM_0000205201-mRNA-1">
    <property type="protein sequence ID" value="ASIM_0000205201-mRNA-1"/>
    <property type="gene ID" value="ASIM_0000205201"/>
</dbReference>
<reference evidence="1 2" key="2">
    <citation type="submission" date="2018-11" db="EMBL/GenBank/DDBJ databases">
        <authorList>
            <consortium name="Pathogen Informatics"/>
        </authorList>
    </citation>
    <scope>NUCLEOTIDE SEQUENCE [LARGE SCALE GENOMIC DNA]</scope>
</reference>
<protein>
    <submittedName>
        <fullName evidence="3">Lipocalin-like domain-containing protein</fullName>
    </submittedName>
</protein>
<dbReference type="Proteomes" id="UP000267096">
    <property type="component" value="Unassembled WGS sequence"/>
</dbReference>
<name>A0A0M3J3D9_ANISI</name>
<dbReference type="OrthoDB" id="10539483at2759"/>
<reference evidence="3" key="1">
    <citation type="submission" date="2017-02" db="UniProtKB">
        <authorList>
            <consortium name="WormBaseParasite"/>
        </authorList>
    </citation>
    <scope>IDENTIFICATION</scope>
</reference>
<evidence type="ECO:0000313" key="1">
    <source>
        <dbReference type="EMBL" id="VDK19451.1"/>
    </source>
</evidence>
<keyword evidence="2" id="KW-1185">Reference proteome</keyword>
<accession>A0A0M3J3D9</accession>
<organism evidence="3">
    <name type="scientific">Anisakis simplex</name>
    <name type="common">Herring worm</name>
    <dbReference type="NCBI Taxonomy" id="6269"/>
    <lineage>
        <taxon>Eukaryota</taxon>
        <taxon>Metazoa</taxon>
        <taxon>Ecdysozoa</taxon>
        <taxon>Nematoda</taxon>
        <taxon>Chromadorea</taxon>
        <taxon>Rhabditida</taxon>
        <taxon>Spirurina</taxon>
        <taxon>Ascaridomorpha</taxon>
        <taxon>Ascaridoidea</taxon>
        <taxon>Anisakidae</taxon>
        <taxon>Anisakis</taxon>
        <taxon>Anisakis simplex complex</taxon>
    </lineage>
</organism>
<evidence type="ECO:0000313" key="2">
    <source>
        <dbReference type="Proteomes" id="UP000267096"/>
    </source>
</evidence>
<proteinExistence type="predicted"/>
<dbReference type="EMBL" id="UYRR01002307">
    <property type="protein sequence ID" value="VDK19451.1"/>
    <property type="molecule type" value="Genomic_DNA"/>
</dbReference>
<dbReference type="AlphaFoldDB" id="A0A0M3J3D9"/>
<evidence type="ECO:0000313" key="3">
    <source>
        <dbReference type="WBParaSite" id="ASIM_0000205201-mRNA-1"/>
    </source>
</evidence>
<gene>
    <name evidence="1" type="ORF">ASIM_LOCUS1922</name>
</gene>